<dbReference type="GO" id="GO:0045493">
    <property type="term" value="P:xylan catabolic process"/>
    <property type="evidence" value="ECO:0007669"/>
    <property type="project" value="UniProtKB-KW"/>
</dbReference>
<dbReference type="PANTHER" id="PTHR38050:SF2">
    <property type="entry name" value="FERULOYL ESTERASE C-RELATED"/>
    <property type="match status" value="1"/>
</dbReference>
<evidence type="ECO:0000256" key="6">
    <source>
        <dbReference type="ARBA" id="ARBA00023277"/>
    </source>
</evidence>
<dbReference type="PANTHER" id="PTHR38050">
    <property type="match status" value="1"/>
</dbReference>
<keyword evidence="4 8" id="KW-0732">Signal</keyword>
<comment type="subcellular location">
    <subcellularLocation>
        <location evidence="1">Secreted</location>
    </subcellularLocation>
</comment>
<dbReference type="Proteomes" id="UP000321083">
    <property type="component" value="Unassembled WGS sequence"/>
</dbReference>
<evidence type="ECO:0000256" key="1">
    <source>
        <dbReference type="ARBA" id="ARBA00004613"/>
    </source>
</evidence>
<feature type="signal peptide" evidence="8">
    <location>
        <begin position="1"/>
        <end position="19"/>
    </location>
</feature>
<evidence type="ECO:0000313" key="10">
    <source>
        <dbReference type="Proteomes" id="UP000321083"/>
    </source>
</evidence>
<dbReference type="GO" id="GO:0030600">
    <property type="term" value="F:feruloyl esterase activity"/>
    <property type="evidence" value="ECO:0007669"/>
    <property type="project" value="InterPro"/>
</dbReference>
<dbReference type="SUPFAM" id="SSF53474">
    <property type="entry name" value="alpha/beta-Hydrolases"/>
    <property type="match status" value="1"/>
</dbReference>
<evidence type="ECO:0000256" key="7">
    <source>
        <dbReference type="ARBA" id="ARBA00023326"/>
    </source>
</evidence>
<dbReference type="Gene3D" id="3.40.50.1820">
    <property type="entry name" value="alpha/beta hydrolase"/>
    <property type="match status" value="1"/>
</dbReference>
<name>A0A5C6M470_9PLAN</name>
<comment type="caution">
    <text evidence="9">The sequence shown here is derived from an EMBL/GenBank/DDBJ whole genome shotgun (WGS) entry which is preliminary data.</text>
</comment>
<evidence type="ECO:0000256" key="3">
    <source>
        <dbReference type="ARBA" id="ARBA00022651"/>
    </source>
</evidence>
<proteinExistence type="predicted"/>
<evidence type="ECO:0000256" key="8">
    <source>
        <dbReference type="SAM" id="SignalP"/>
    </source>
</evidence>
<keyword evidence="3" id="KW-0858">Xylan degradation</keyword>
<feature type="chain" id="PRO_5022959575" evidence="8">
    <location>
        <begin position="20"/>
        <end position="328"/>
    </location>
</feature>
<evidence type="ECO:0000256" key="2">
    <source>
        <dbReference type="ARBA" id="ARBA00022525"/>
    </source>
</evidence>
<keyword evidence="10" id="KW-1185">Reference proteome</keyword>
<keyword evidence="6" id="KW-0119">Carbohydrate metabolism</keyword>
<dbReference type="AlphaFoldDB" id="A0A5C6M470"/>
<reference evidence="9 10" key="2">
    <citation type="submission" date="2019-08" db="EMBL/GenBank/DDBJ databases">
        <authorList>
            <person name="Henke P."/>
        </authorList>
    </citation>
    <scope>NUCLEOTIDE SEQUENCE [LARGE SCALE GENOMIC DNA]</scope>
    <source>
        <strain evidence="9">Phe10_nw2017</strain>
    </source>
</reference>
<organism evidence="9 10">
    <name type="scientific">Planctomyces bekefii</name>
    <dbReference type="NCBI Taxonomy" id="1653850"/>
    <lineage>
        <taxon>Bacteria</taxon>
        <taxon>Pseudomonadati</taxon>
        <taxon>Planctomycetota</taxon>
        <taxon>Planctomycetia</taxon>
        <taxon>Planctomycetales</taxon>
        <taxon>Planctomycetaceae</taxon>
        <taxon>Planctomyces</taxon>
    </lineage>
</organism>
<keyword evidence="2" id="KW-0964">Secreted</keyword>
<dbReference type="InterPro" id="IPR043595">
    <property type="entry name" value="FaeB/C/D"/>
</dbReference>
<dbReference type="EMBL" id="SRHE01000394">
    <property type="protein sequence ID" value="TWW09087.1"/>
    <property type="molecule type" value="Genomic_DNA"/>
</dbReference>
<accession>A0A5C6M470</accession>
<dbReference type="InterPro" id="IPR029058">
    <property type="entry name" value="AB_hydrolase_fold"/>
</dbReference>
<reference evidence="9 10" key="1">
    <citation type="submission" date="2019-08" db="EMBL/GenBank/DDBJ databases">
        <title>100 year-old enigma solved: identification of Planctomyces bekefii, the type genus and species of the phylum Planctomycetes.</title>
        <authorList>
            <person name="Svetlana D.N."/>
            <person name="Overmann J."/>
        </authorList>
    </citation>
    <scope>NUCLEOTIDE SEQUENCE [LARGE SCALE GENOMIC DNA]</scope>
    <source>
        <strain evidence="9">Phe10_nw2017</strain>
    </source>
</reference>
<sequence>MLAWFTAILMLVLAFAVPADESLQVGRLVPGIHTRSLRVGDRERRYRVCVPQSYDGQKAAPVVLVFHGGGGDPDGMMKLCGMNAKAEQAGFLAVYPYGTGRFSGRLLSFNGGECCGYAHDNSIDDVGFVRALLDDLAAAANVDADRVFATGLSNGGIMSHYLASELSDRIAAIAPVGGPLMLEKPGNRRAVSVLQFHGTKDEFAPFEGGFGKGFLGRNEITKFRSVDYTVQSWVQANGCRAEPQVQSLPDTADDGMRVTQKTWTGGRDGSEVVLVEIQGGGHTWPGQRPVLARLGAATMDISANDLMWEFFQRHPRTGVIPDRQKGNP</sequence>
<evidence type="ECO:0000313" key="9">
    <source>
        <dbReference type="EMBL" id="TWW09087.1"/>
    </source>
</evidence>
<keyword evidence="7" id="KW-0624">Polysaccharide degradation</keyword>
<dbReference type="GO" id="GO:0005576">
    <property type="term" value="C:extracellular region"/>
    <property type="evidence" value="ECO:0007669"/>
    <property type="project" value="UniProtKB-SubCell"/>
</dbReference>
<protein>
    <submittedName>
        <fullName evidence="9">Esterase</fullName>
    </submittedName>
</protein>
<keyword evidence="5" id="KW-0378">Hydrolase</keyword>
<evidence type="ECO:0000256" key="5">
    <source>
        <dbReference type="ARBA" id="ARBA00022801"/>
    </source>
</evidence>
<evidence type="ECO:0000256" key="4">
    <source>
        <dbReference type="ARBA" id="ARBA00022729"/>
    </source>
</evidence>
<gene>
    <name evidence="9" type="primary">lpqC</name>
    <name evidence="9" type="ORF">E3A20_17840</name>
</gene>